<dbReference type="RefSeq" id="WP_238723213.1">
    <property type="nucleotide sequence ID" value="NZ_JAHQCW010000056.1"/>
</dbReference>
<evidence type="ECO:0000313" key="1">
    <source>
        <dbReference type="EMBL" id="MBU9739334.1"/>
    </source>
</evidence>
<protein>
    <submittedName>
        <fullName evidence="1">Uncharacterized protein</fullName>
    </submittedName>
</protein>
<evidence type="ECO:0000313" key="2">
    <source>
        <dbReference type="Proteomes" id="UP000712157"/>
    </source>
</evidence>
<dbReference type="EMBL" id="JAHQCW010000056">
    <property type="protein sequence ID" value="MBU9739334.1"/>
    <property type="molecule type" value="Genomic_DNA"/>
</dbReference>
<dbReference type="Proteomes" id="UP000712157">
    <property type="component" value="Unassembled WGS sequence"/>
</dbReference>
<accession>A0A949K330</accession>
<sequence length="53" mass="6293">MLFEVPVKIRDKFHYSAAGGYLDDPYTPEEKRICDEFIKKMKEAKNQEIVLEE</sequence>
<keyword evidence="2" id="KW-1185">Reference proteome</keyword>
<dbReference type="AlphaFoldDB" id="A0A949K330"/>
<organism evidence="1 2">
    <name type="scientific">Diplocloster agilis</name>
    <dbReference type="NCBI Taxonomy" id="2850323"/>
    <lineage>
        <taxon>Bacteria</taxon>
        <taxon>Bacillati</taxon>
        <taxon>Bacillota</taxon>
        <taxon>Clostridia</taxon>
        <taxon>Lachnospirales</taxon>
        <taxon>Lachnospiraceae</taxon>
        <taxon>Diplocloster</taxon>
    </lineage>
</organism>
<gene>
    <name evidence="1" type="ORF">KTH89_22635</name>
</gene>
<reference evidence="1" key="1">
    <citation type="submission" date="2021-06" db="EMBL/GenBank/DDBJ databases">
        <title>Description of novel taxa of the family Lachnospiraceae.</title>
        <authorList>
            <person name="Chaplin A.V."/>
            <person name="Sokolova S.R."/>
            <person name="Pikina A.P."/>
            <person name="Korzhanova M."/>
            <person name="Belova V."/>
            <person name="Korostin D."/>
            <person name="Efimov B.A."/>
        </authorList>
    </citation>
    <scope>NUCLEOTIDE SEQUENCE</scope>
    <source>
        <strain evidence="1">ASD5720</strain>
    </source>
</reference>
<comment type="caution">
    <text evidence="1">The sequence shown here is derived from an EMBL/GenBank/DDBJ whole genome shotgun (WGS) entry which is preliminary data.</text>
</comment>
<name>A0A949K330_9FIRM</name>
<proteinExistence type="predicted"/>